<evidence type="ECO:0000256" key="5">
    <source>
        <dbReference type="SAM" id="Phobius"/>
    </source>
</evidence>
<keyword evidence="2" id="KW-1003">Cell membrane</keyword>
<evidence type="ECO:0000256" key="3">
    <source>
        <dbReference type="ARBA" id="ARBA00023136"/>
    </source>
</evidence>
<dbReference type="CDD" id="cd06225">
    <property type="entry name" value="HAMP"/>
    <property type="match status" value="1"/>
</dbReference>
<evidence type="ECO:0000313" key="9">
    <source>
        <dbReference type="EMBL" id="RFU65370.1"/>
    </source>
</evidence>
<dbReference type="GO" id="GO:0007165">
    <property type="term" value="P:signal transduction"/>
    <property type="evidence" value="ECO:0007669"/>
    <property type="project" value="InterPro"/>
</dbReference>
<dbReference type="PANTHER" id="PTHR43155">
    <property type="entry name" value="CYCLIC DI-GMP PHOSPHODIESTERASE PA4108-RELATED"/>
    <property type="match status" value="1"/>
</dbReference>
<feature type="transmembrane region" description="Helical" evidence="5">
    <location>
        <begin position="194"/>
        <end position="218"/>
    </location>
</feature>
<evidence type="ECO:0000259" key="7">
    <source>
        <dbReference type="PROSITE" id="PS51831"/>
    </source>
</evidence>
<keyword evidence="5" id="KW-1133">Transmembrane helix</keyword>
<proteinExistence type="predicted"/>
<dbReference type="AlphaFoldDB" id="A0A372LGE1"/>
<gene>
    <name evidence="9" type="ORF">D0466_05610</name>
</gene>
<feature type="domain" description="HD" evidence="7">
    <location>
        <begin position="327"/>
        <end position="452"/>
    </location>
</feature>
<keyword evidence="10" id="KW-1185">Reference proteome</keyword>
<feature type="domain" description="HD-GYP" evidence="8">
    <location>
        <begin position="305"/>
        <end position="503"/>
    </location>
</feature>
<feature type="transmembrane region" description="Helical" evidence="5">
    <location>
        <begin position="43"/>
        <end position="65"/>
    </location>
</feature>
<dbReference type="InterPro" id="IPR003660">
    <property type="entry name" value="HAMP_dom"/>
</dbReference>
<evidence type="ECO:0000256" key="2">
    <source>
        <dbReference type="ARBA" id="ARBA00022475"/>
    </source>
</evidence>
<dbReference type="InterPro" id="IPR006674">
    <property type="entry name" value="HD_domain"/>
</dbReference>
<evidence type="ECO:0000259" key="8">
    <source>
        <dbReference type="PROSITE" id="PS51832"/>
    </source>
</evidence>
<dbReference type="PANTHER" id="PTHR43155:SF2">
    <property type="entry name" value="CYCLIC DI-GMP PHOSPHODIESTERASE PA4108"/>
    <property type="match status" value="1"/>
</dbReference>
<dbReference type="OrthoDB" id="9759601at2"/>
<comment type="subcellular location">
    <subcellularLocation>
        <location evidence="1">Cell membrane</location>
    </subcellularLocation>
</comment>
<feature type="transmembrane region" description="Helical" evidence="5">
    <location>
        <begin position="104"/>
        <end position="123"/>
    </location>
</feature>
<sequence length="529" mass="59395">MNLYNLFERTLLKNYLAGTAIAVFGMGSLLIFGTIRLSVSEGYILIGIMVFSAMSMGVSEFLYYLSYSKPVRNVYRNGDPSSAQWQKAFSTLQRMPVLAVKRTMLPHFLGITIPAVSLTFLFIHLEVLSLPHSYLLLAFIGAILMSAMHALMEFFLTMKAIQPLLTDISLQMKKQNLNLSSHEETYFLGIKKKLLASSLFLALFPVMFFSLLTIANMIEGDRSTLFDFSNWPVFFLALLILLAFGGSVLLSDNIQKPIQELKFGMDTVKNGTLSSLENNYSDEFSELVSGFNHMVTAIKERDAQNELLLESIYMLMAGTLDARDSYTAGHSWRVSSYAVQIGSEIGLDSRSLDLLRKSAIVHDIGKIGIRDEVLLKDGRLTDEEFEQIKQHPVIGARIIEQYKMAPELLMLVPGVKYHHERFDGKGYPEGLAGHDIPLFGRIIAVADAFDAMTSDRTYRKGMDVERALQILREGKASQWDPDIAEVFVKIIEKEQVKSNPQHANEKVNQSPLRLSHKGSEPTETSAFRS</sequence>
<dbReference type="PROSITE" id="PS50885">
    <property type="entry name" value="HAMP"/>
    <property type="match status" value="1"/>
</dbReference>
<accession>A0A372LGE1</accession>
<evidence type="ECO:0000256" key="1">
    <source>
        <dbReference type="ARBA" id="ARBA00004236"/>
    </source>
</evidence>
<dbReference type="Gene3D" id="6.10.340.10">
    <property type="match status" value="1"/>
</dbReference>
<feature type="domain" description="HAMP" evidence="6">
    <location>
        <begin position="252"/>
        <end position="303"/>
    </location>
</feature>
<dbReference type="Pfam" id="PF13487">
    <property type="entry name" value="HD_5"/>
    <property type="match status" value="1"/>
</dbReference>
<feature type="transmembrane region" description="Helical" evidence="5">
    <location>
        <begin position="230"/>
        <end position="250"/>
    </location>
</feature>
<dbReference type="InterPro" id="IPR037522">
    <property type="entry name" value="HD_GYP_dom"/>
</dbReference>
<dbReference type="SMART" id="SM00471">
    <property type="entry name" value="HDc"/>
    <property type="match status" value="1"/>
</dbReference>
<name>A0A372LGE1_9BACI</name>
<reference evidence="9 10" key="1">
    <citation type="submission" date="2018-08" db="EMBL/GenBank/DDBJ databases">
        <title>Bacillus chawlae sp. nov., Bacillus glennii sp. nov., and Bacillus saganii sp. nov. Isolated from the Vehicle Assembly Building at Kennedy Space Center where the Viking Spacecraft were Assembled.</title>
        <authorList>
            <person name="Seuylemezian A."/>
            <person name="Vaishampayan P."/>
        </authorList>
    </citation>
    <scope>NUCLEOTIDE SEQUENCE [LARGE SCALE GENOMIC DNA]</scope>
    <source>
        <strain evidence="9 10">V44-8</strain>
    </source>
</reference>
<dbReference type="SUPFAM" id="SSF109604">
    <property type="entry name" value="HD-domain/PDEase-like"/>
    <property type="match status" value="1"/>
</dbReference>
<dbReference type="Gene3D" id="1.10.3210.10">
    <property type="entry name" value="Hypothetical protein af1432"/>
    <property type="match status" value="1"/>
</dbReference>
<dbReference type="InterPro" id="IPR003607">
    <property type="entry name" value="HD/PDEase_dom"/>
</dbReference>
<feature type="compositionally biased region" description="Polar residues" evidence="4">
    <location>
        <begin position="497"/>
        <end position="512"/>
    </location>
</feature>
<feature type="region of interest" description="Disordered" evidence="4">
    <location>
        <begin position="497"/>
        <end position="529"/>
    </location>
</feature>
<evidence type="ECO:0000259" key="6">
    <source>
        <dbReference type="PROSITE" id="PS50885"/>
    </source>
</evidence>
<comment type="caution">
    <text evidence="9">The sequence shown here is derived from an EMBL/GenBank/DDBJ whole genome shotgun (WGS) entry which is preliminary data.</text>
</comment>
<dbReference type="PROSITE" id="PS51831">
    <property type="entry name" value="HD"/>
    <property type="match status" value="1"/>
</dbReference>
<feature type="transmembrane region" description="Helical" evidence="5">
    <location>
        <begin position="135"/>
        <end position="156"/>
    </location>
</feature>
<protein>
    <submittedName>
        <fullName evidence="9">HD-GYP domain-containing protein</fullName>
    </submittedName>
</protein>
<organism evidence="9 10">
    <name type="scientific">Peribacillus glennii</name>
    <dbReference type="NCBI Taxonomy" id="2303991"/>
    <lineage>
        <taxon>Bacteria</taxon>
        <taxon>Bacillati</taxon>
        <taxon>Bacillota</taxon>
        <taxon>Bacilli</taxon>
        <taxon>Bacillales</taxon>
        <taxon>Bacillaceae</taxon>
        <taxon>Peribacillus</taxon>
    </lineage>
</organism>
<dbReference type="PROSITE" id="PS51832">
    <property type="entry name" value="HD_GYP"/>
    <property type="match status" value="1"/>
</dbReference>
<keyword evidence="3 5" id="KW-0472">Membrane</keyword>
<dbReference type="EMBL" id="QVTD01000003">
    <property type="protein sequence ID" value="RFU65370.1"/>
    <property type="molecule type" value="Genomic_DNA"/>
</dbReference>
<dbReference type="RefSeq" id="WP_117321545.1">
    <property type="nucleotide sequence ID" value="NZ_QVTD01000003.1"/>
</dbReference>
<dbReference type="CDD" id="cd00077">
    <property type="entry name" value="HDc"/>
    <property type="match status" value="1"/>
</dbReference>
<dbReference type="GO" id="GO:0005886">
    <property type="term" value="C:plasma membrane"/>
    <property type="evidence" value="ECO:0007669"/>
    <property type="project" value="UniProtKB-SubCell"/>
</dbReference>
<evidence type="ECO:0000256" key="4">
    <source>
        <dbReference type="SAM" id="MobiDB-lite"/>
    </source>
</evidence>
<dbReference type="Proteomes" id="UP000262939">
    <property type="component" value="Unassembled WGS sequence"/>
</dbReference>
<feature type="transmembrane region" description="Helical" evidence="5">
    <location>
        <begin position="12"/>
        <end position="37"/>
    </location>
</feature>
<keyword evidence="5" id="KW-0812">Transmembrane</keyword>
<evidence type="ECO:0000313" key="10">
    <source>
        <dbReference type="Proteomes" id="UP000262939"/>
    </source>
</evidence>